<name>A0A3S5AKJ9_9PLAT</name>
<dbReference type="AlphaFoldDB" id="A0A3S5AKJ9"/>
<gene>
    <name evidence="2" type="ORF">PXEA_LOCUS12322</name>
</gene>
<dbReference type="Proteomes" id="UP000784294">
    <property type="component" value="Unassembled WGS sequence"/>
</dbReference>
<comment type="caution">
    <text evidence="2">The sequence shown here is derived from an EMBL/GenBank/DDBJ whole genome shotgun (WGS) entry which is preliminary data.</text>
</comment>
<dbReference type="EMBL" id="CAAALY010039173">
    <property type="protein sequence ID" value="VEL18882.1"/>
    <property type="molecule type" value="Genomic_DNA"/>
</dbReference>
<evidence type="ECO:0000313" key="3">
    <source>
        <dbReference type="Proteomes" id="UP000784294"/>
    </source>
</evidence>
<protein>
    <submittedName>
        <fullName evidence="2">Uncharacterized protein</fullName>
    </submittedName>
</protein>
<organism evidence="2 3">
    <name type="scientific">Protopolystoma xenopodis</name>
    <dbReference type="NCBI Taxonomy" id="117903"/>
    <lineage>
        <taxon>Eukaryota</taxon>
        <taxon>Metazoa</taxon>
        <taxon>Spiralia</taxon>
        <taxon>Lophotrochozoa</taxon>
        <taxon>Platyhelminthes</taxon>
        <taxon>Monogenea</taxon>
        <taxon>Polyopisthocotylea</taxon>
        <taxon>Polystomatidea</taxon>
        <taxon>Polystomatidae</taxon>
        <taxon>Protopolystoma</taxon>
    </lineage>
</organism>
<accession>A0A3S5AKJ9</accession>
<evidence type="ECO:0000313" key="2">
    <source>
        <dbReference type="EMBL" id="VEL18882.1"/>
    </source>
</evidence>
<sequence length="77" mass="8652">MKPASARGRLPPVSPFSRHDPMRRKVIQRAGSLTKEFSCERGHTPSVLLQEDCSLPHEHLAKCRAHKSVSSISLIFF</sequence>
<evidence type="ECO:0000256" key="1">
    <source>
        <dbReference type="SAM" id="MobiDB-lite"/>
    </source>
</evidence>
<keyword evidence="3" id="KW-1185">Reference proteome</keyword>
<proteinExistence type="predicted"/>
<reference evidence="2" key="1">
    <citation type="submission" date="2018-11" db="EMBL/GenBank/DDBJ databases">
        <authorList>
            <consortium name="Pathogen Informatics"/>
        </authorList>
    </citation>
    <scope>NUCLEOTIDE SEQUENCE</scope>
</reference>
<feature type="region of interest" description="Disordered" evidence="1">
    <location>
        <begin position="1"/>
        <end position="21"/>
    </location>
</feature>